<evidence type="ECO:0000256" key="3">
    <source>
        <dbReference type="ARBA" id="ARBA00004651"/>
    </source>
</evidence>
<dbReference type="Gene3D" id="1.10.238.10">
    <property type="entry name" value="EF-hand"/>
    <property type="match status" value="1"/>
</dbReference>
<feature type="transmembrane region" description="Helical" evidence="20">
    <location>
        <begin position="66"/>
        <end position="85"/>
    </location>
</feature>
<comment type="similarity">
    <text evidence="4">Belongs to the polycystin family.</text>
</comment>
<dbReference type="PANTHER" id="PTHR10877:SF183">
    <property type="entry name" value="AT14535P-RELATED"/>
    <property type="match status" value="1"/>
</dbReference>
<evidence type="ECO:0000256" key="5">
    <source>
        <dbReference type="ARBA" id="ARBA00022448"/>
    </source>
</evidence>
<evidence type="ECO:0000256" key="7">
    <source>
        <dbReference type="ARBA" id="ARBA00022673"/>
    </source>
</evidence>
<comment type="subcellular location">
    <subcellularLocation>
        <location evidence="3">Cell membrane</location>
        <topology evidence="3">Multi-pass membrane protein</topology>
    </subcellularLocation>
    <subcellularLocation>
        <location evidence="1">Cell projection</location>
        <location evidence="1">Cilium</location>
    </subcellularLocation>
    <subcellularLocation>
        <location evidence="2">Cytoplasmic vesicle</location>
    </subcellularLocation>
</comment>
<dbReference type="EMBL" id="VXIV02003268">
    <property type="protein sequence ID" value="KAF6018941.1"/>
    <property type="molecule type" value="Genomic_DNA"/>
</dbReference>
<dbReference type="GO" id="GO:0005509">
    <property type="term" value="F:calcium ion binding"/>
    <property type="evidence" value="ECO:0007669"/>
    <property type="project" value="InterPro"/>
</dbReference>
<evidence type="ECO:0000256" key="16">
    <source>
        <dbReference type="ARBA" id="ARBA00023303"/>
    </source>
</evidence>
<dbReference type="Gene3D" id="1.20.5.340">
    <property type="match status" value="1"/>
</dbReference>
<dbReference type="Gene3D" id="1.10.287.70">
    <property type="match status" value="1"/>
</dbReference>
<evidence type="ECO:0000256" key="19">
    <source>
        <dbReference type="SAM" id="MobiDB-lite"/>
    </source>
</evidence>
<dbReference type="OrthoDB" id="444119at2759"/>
<evidence type="ECO:0000256" key="2">
    <source>
        <dbReference type="ARBA" id="ARBA00004541"/>
    </source>
</evidence>
<dbReference type="GO" id="GO:0005262">
    <property type="term" value="F:calcium channel activity"/>
    <property type="evidence" value="ECO:0007669"/>
    <property type="project" value="UniProtKB-KW"/>
</dbReference>
<dbReference type="PRINTS" id="PR01433">
    <property type="entry name" value="POLYCYSTIN2"/>
</dbReference>
<evidence type="ECO:0000256" key="8">
    <source>
        <dbReference type="ARBA" id="ARBA00022692"/>
    </source>
</evidence>
<reference evidence="22" key="1">
    <citation type="submission" date="2020-06" db="EMBL/GenBank/DDBJ databases">
        <title>Draft genome of Bugula neritina, a colonial animal packing powerful symbionts and potential medicines.</title>
        <authorList>
            <person name="Rayko M."/>
        </authorList>
    </citation>
    <scope>NUCLEOTIDE SEQUENCE [LARGE SCALE GENOMIC DNA]</scope>
    <source>
        <strain evidence="22">Kwan_BN1</strain>
    </source>
</reference>
<keyword evidence="18" id="KW-0106">Calcium</keyword>
<keyword evidence="6" id="KW-1003">Cell membrane</keyword>
<dbReference type="Pfam" id="PF08016">
    <property type="entry name" value="PKD_channel"/>
    <property type="match status" value="1"/>
</dbReference>
<evidence type="ECO:0000313" key="22">
    <source>
        <dbReference type="EMBL" id="KAF6018941.1"/>
    </source>
</evidence>
<name>A0A7J7IZU4_BUGNE</name>
<dbReference type="InterPro" id="IPR051223">
    <property type="entry name" value="Polycystin"/>
</dbReference>
<feature type="transmembrane region" description="Helical" evidence="20">
    <location>
        <begin position="105"/>
        <end position="127"/>
    </location>
</feature>
<dbReference type="SUPFAM" id="SSF47473">
    <property type="entry name" value="EF-hand"/>
    <property type="match status" value="1"/>
</dbReference>
<keyword evidence="9 20" id="KW-1133">Transmembrane helix</keyword>
<evidence type="ECO:0000256" key="13">
    <source>
        <dbReference type="ARBA" id="ARBA00023157"/>
    </source>
</evidence>
<dbReference type="InterPro" id="IPR011992">
    <property type="entry name" value="EF-hand-dom_pair"/>
</dbReference>
<proteinExistence type="inferred from homology"/>
<dbReference type="FunFam" id="1.20.5.340:FF:000020">
    <property type="entry name" value="polycystin-2 isoform X1"/>
    <property type="match status" value="1"/>
</dbReference>
<evidence type="ECO:0000256" key="11">
    <source>
        <dbReference type="ARBA" id="ARBA00023065"/>
    </source>
</evidence>
<protein>
    <submittedName>
        <fullName evidence="22">PKD2</fullName>
    </submittedName>
</protein>
<keyword evidence="10" id="KW-0175">Coiled coil</keyword>
<evidence type="ECO:0000256" key="6">
    <source>
        <dbReference type="ARBA" id="ARBA00022475"/>
    </source>
</evidence>
<evidence type="ECO:0000256" key="20">
    <source>
        <dbReference type="SAM" id="Phobius"/>
    </source>
</evidence>
<dbReference type="AlphaFoldDB" id="A0A7J7IZU4"/>
<feature type="binding site" evidence="18">
    <location>
        <position position="277"/>
    </location>
    <ligand>
        <name>Ca(2+)</name>
        <dbReference type="ChEBI" id="CHEBI:29108"/>
        <label>2</label>
    </ligand>
</feature>
<keyword evidence="15" id="KW-0966">Cell projection</keyword>
<feature type="transmembrane region" description="Helical" evidence="20">
    <location>
        <begin position="12"/>
        <end position="34"/>
    </location>
</feature>
<sequence>MKNVGVKSYFTEFWNWADVVVLLTAVACICINFYRTFQVEKILESLLAAPDEFANFEKLAALQMNFNYGVAMIAFFSWGKLFKYISFNKTMTQLTETISQSRKDLISFLLMFFIVFFAFAQVGFLFFGTQVYDYRSIGNVCITQLRIILGDFNFYELEAAHPALGPLYFILYIVFVFLILFNMFLAIINDTYSSVKEESQNSANEFEVMDFFRGQYNKMLQKLNIKRDRIADIQSAIVAADANNDSQIEYDEWKEELMARGYNENEIEEAFKKFDLDGNRILDANEQAQMLKALEDEKNAVDKDIGQVENKLGVNDRPTTSRPETRSKTSRGARGRRRAIAAGEEERPETATPGRQKTAVGQRRSGGGDGGKPRVISEVGYQEFTQLSRRVDRMEHSIGSIVSKIDTVLVKLEGMEKAKLRRRETMAALLDSIALADDATEEAKRAKMEALVRDELERWDSESAVSRPGSAVSRPGTSLSRPGTRGSLR</sequence>
<keyword evidence="5" id="KW-0813">Transport</keyword>
<dbReference type="GO" id="GO:0005929">
    <property type="term" value="C:cilium"/>
    <property type="evidence" value="ECO:0007669"/>
    <property type="project" value="UniProtKB-SubCell"/>
</dbReference>
<accession>A0A7J7IZU4</accession>
<feature type="compositionally biased region" description="Basic residues" evidence="19">
    <location>
        <begin position="328"/>
        <end position="339"/>
    </location>
</feature>
<dbReference type="GO" id="GO:0050982">
    <property type="term" value="P:detection of mechanical stimulus"/>
    <property type="evidence" value="ECO:0007669"/>
    <property type="project" value="TreeGrafter"/>
</dbReference>
<keyword evidence="18" id="KW-0109">Calcium transport</keyword>
<dbReference type="InterPro" id="IPR002048">
    <property type="entry name" value="EF_hand_dom"/>
</dbReference>
<feature type="region of interest" description="Disordered" evidence="19">
    <location>
        <begin position="302"/>
        <end position="375"/>
    </location>
</feature>
<dbReference type="GO" id="GO:0005886">
    <property type="term" value="C:plasma membrane"/>
    <property type="evidence" value="ECO:0007669"/>
    <property type="project" value="UniProtKB-SubCell"/>
</dbReference>
<feature type="binding site" evidence="18">
    <location>
        <position position="275"/>
    </location>
    <ligand>
        <name>Ca(2+)</name>
        <dbReference type="ChEBI" id="CHEBI:29108"/>
        <label>2</label>
    </ligand>
</feature>
<evidence type="ECO:0000256" key="1">
    <source>
        <dbReference type="ARBA" id="ARBA00004138"/>
    </source>
</evidence>
<dbReference type="PROSITE" id="PS50222">
    <property type="entry name" value="EF_HAND_2"/>
    <property type="match status" value="1"/>
</dbReference>
<dbReference type="SMART" id="SM00054">
    <property type="entry name" value="EFh"/>
    <property type="match status" value="2"/>
</dbReference>
<keyword evidence="12 20" id="KW-0472">Membrane</keyword>
<keyword evidence="17" id="KW-0968">Cytoplasmic vesicle</keyword>
<evidence type="ECO:0000256" key="10">
    <source>
        <dbReference type="ARBA" id="ARBA00023054"/>
    </source>
</evidence>
<dbReference type="PANTHER" id="PTHR10877">
    <property type="entry name" value="POLYCYSTIN FAMILY MEMBER"/>
    <property type="match status" value="1"/>
</dbReference>
<keyword evidence="7 18" id="KW-0107">Calcium channel</keyword>
<keyword evidence="16 18" id="KW-0407">Ion channel</keyword>
<gene>
    <name evidence="22" type="ORF">EB796_022762</name>
</gene>
<dbReference type="InterPro" id="IPR003915">
    <property type="entry name" value="PKD_2"/>
</dbReference>
<keyword evidence="8 20" id="KW-0812">Transmembrane</keyword>
<evidence type="ECO:0000256" key="15">
    <source>
        <dbReference type="ARBA" id="ARBA00023273"/>
    </source>
</evidence>
<feature type="domain" description="EF-hand" evidence="21">
    <location>
        <begin position="262"/>
        <end position="297"/>
    </location>
</feature>
<keyword evidence="11 18" id="KW-0406">Ion transport</keyword>
<evidence type="ECO:0000313" key="23">
    <source>
        <dbReference type="Proteomes" id="UP000593567"/>
    </source>
</evidence>
<evidence type="ECO:0000256" key="14">
    <source>
        <dbReference type="ARBA" id="ARBA00023180"/>
    </source>
</evidence>
<evidence type="ECO:0000256" key="12">
    <source>
        <dbReference type="ARBA" id="ARBA00023136"/>
    </source>
</evidence>
<keyword evidence="23" id="KW-1185">Reference proteome</keyword>
<evidence type="ECO:0000256" key="4">
    <source>
        <dbReference type="ARBA" id="ARBA00007200"/>
    </source>
</evidence>
<feature type="binding site" evidence="18">
    <location>
        <position position="286"/>
    </location>
    <ligand>
        <name>Ca(2+)</name>
        <dbReference type="ChEBI" id="CHEBI:29108"/>
        <label>2</label>
    </ligand>
</feature>
<keyword evidence="18" id="KW-0479">Metal-binding</keyword>
<dbReference type="FunFam" id="1.10.287.70:FF:000055">
    <property type="entry name" value="Polycystic kidney disease 2-like 1"/>
    <property type="match status" value="1"/>
</dbReference>
<evidence type="ECO:0000256" key="9">
    <source>
        <dbReference type="ARBA" id="ARBA00022989"/>
    </source>
</evidence>
<keyword evidence="13" id="KW-1015">Disulfide bond</keyword>
<evidence type="ECO:0000259" key="21">
    <source>
        <dbReference type="PROSITE" id="PS50222"/>
    </source>
</evidence>
<dbReference type="InterPro" id="IPR013122">
    <property type="entry name" value="PKD1_2_channel"/>
</dbReference>
<comment type="caution">
    <text evidence="22">The sequence shown here is derived from an EMBL/GenBank/DDBJ whole genome shotgun (WGS) entry which is preliminary data.</text>
</comment>
<feature type="transmembrane region" description="Helical" evidence="20">
    <location>
        <begin position="167"/>
        <end position="188"/>
    </location>
</feature>
<dbReference type="Proteomes" id="UP000593567">
    <property type="component" value="Unassembled WGS sequence"/>
</dbReference>
<organism evidence="22 23">
    <name type="scientific">Bugula neritina</name>
    <name type="common">Brown bryozoan</name>
    <name type="synonym">Sertularia neritina</name>
    <dbReference type="NCBI Taxonomy" id="10212"/>
    <lineage>
        <taxon>Eukaryota</taxon>
        <taxon>Metazoa</taxon>
        <taxon>Spiralia</taxon>
        <taxon>Lophotrochozoa</taxon>
        <taxon>Bryozoa</taxon>
        <taxon>Gymnolaemata</taxon>
        <taxon>Cheilostomatida</taxon>
        <taxon>Flustrina</taxon>
        <taxon>Buguloidea</taxon>
        <taxon>Bugulidae</taxon>
        <taxon>Bugula</taxon>
    </lineage>
</organism>
<evidence type="ECO:0000256" key="18">
    <source>
        <dbReference type="PIRSR" id="PIRSR603915-1"/>
    </source>
</evidence>
<evidence type="ECO:0000256" key="17">
    <source>
        <dbReference type="ARBA" id="ARBA00023329"/>
    </source>
</evidence>
<dbReference type="GO" id="GO:0031410">
    <property type="term" value="C:cytoplasmic vesicle"/>
    <property type="evidence" value="ECO:0007669"/>
    <property type="project" value="UniProtKB-SubCell"/>
</dbReference>
<keyword evidence="14" id="KW-0325">Glycoprotein</keyword>
<feature type="region of interest" description="Disordered" evidence="19">
    <location>
        <begin position="457"/>
        <end position="489"/>
    </location>
</feature>